<name>A0A8J3QFG2_9ACTN</name>
<dbReference type="EMBL" id="BONY01000079">
    <property type="protein sequence ID" value="GIH09915.1"/>
    <property type="molecule type" value="Genomic_DNA"/>
</dbReference>
<reference evidence="3" key="1">
    <citation type="submission" date="2021-01" db="EMBL/GenBank/DDBJ databases">
        <title>Whole genome shotgun sequence of Rhizocola hellebori NBRC 109834.</title>
        <authorList>
            <person name="Komaki H."/>
            <person name="Tamura T."/>
        </authorList>
    </citation>
    <scope>NUCLEOTIDE SEQUENCE</scope>
    <source>
        <strain evidence="3">NBRC 109834</strain>
    </source>
</reference>
<dbReference type="AlphaFoldDB" id="A0A8J3QFG2"/>
<protein>
    <recommendedName>
        <fullName evidence="5">Polyhydroxybutyrate depolymerase</fullName>
    </recommendedName>
</protein>
<keyword evidence="4" id="KW-1185">Reference proteome</keyword>
<dbReference type="InterPro" id="IPR029058">
    <property type="entry name" value="AB_hydrolase_fold"/>
</dbReference>
<evidence type="ECO:0000313" key="3">
    <source>
        <dbReference type="EMBL" id="GIH09915.1"/>
    </source>
</evidence>
<dbReference type="InterPro" id="IPR050955">
    <property type="entry name" value="Plant_Biomass_Hydrol_Est"/>
</dbReference>
<evidence type="ECO:0008006" key="5">
    <source>
        <dbReference type="Google" id="ProtNLM"/>
    </source>
</evidence>
<gene>
    <name evidence="3" type="primary">lpqP</name>
    <name evidence="3" type="ORF">Rhe02_79820</name>
</gene>
<dbReference type="GO" id="GO:0005576">
    <property type="term" value="C:extracellular region"/>
    <property type="evidence" value="ECO:0007669"/>
    <property type="project" value="InterPro"/>
</dbReference>
<comment type="caution">
    <text evidence="3">The sequence shown here is derived from an EMBL/GenBank/DDBJ whole genome shotgun (WGS) entry which is preliminary data.</text>
</comment>
<keyword evidence="1" id="KW-0732">Signal</keyword>
<dbReference type="Gene3D" id="3.40.50.1820">
    <property type="entry name" value="alpha/beta hydrolase"/>
    <property type="match status" value="1"/>
</dbReference>
<evidence type="ECO:0000256" key="1">
    <source>
        <dbReference type="ARBA" id="ARBA00022729"/>
    </source>
</evidence>
<dbReference type="Pfam" id="PF10503">
    <property type="entry name" value="Esterase_PHB"/>
    <property type="match status" value="1"/>
</dbReference>
<keyword evidence="2" id="KW-0378">Hydrolase</keyword>
<dbReference type="GO" id="GO:0016787">
    <property type="term" value="F:hydrolase activity"/>
    <property type="evidence" value="ECO:0007669"/>
    <property type="project" value="UniProtKB-KW"/>
</dbReference>
<sequence>MLLILAGCRAAPSEGETSTHTVTVNGRERSFRVYTPPGASDKAPLVVMLHGGFGSGTQAQRAYGWDGLADKEGFIVAYPDGLNRAWNAGGGCCGQPGRENLDDVAFLEQMVAGLKGIDSKRVYATGMSNGAMMAYRLGCDSRVFAAIGPVAGTLLGECPAPAPIPVIHVHGLKDTNVRFDGEPGSGVAGIDGPPIPEVVKLWQDHGGGKVQLVTVPEAGHEWPDGSTEKIWAFFQAISK</sequence>
<dbReference type="Proteomes" id="UP000612899">
    <property type="component" value="Unassembled WGS sequence"/>
</dbReference>
<organism evidence="3 4">
    <name type="scientific">Rhizocola hellebori</name>
    <dbReference type="NCBI Taxonomy" id="1392758"/>
    <lineage>
        <taxon>Bacteria</taxon>
        <taxon>Bacillati</taxon>
        <taxon>Actinomycetota</taxon>
        <taxon>Actinomycetes</taxon>
        <taxon>Micromonosporales</taxon>
        <taxon>Micromonosporaceae</taxon>
        <taxon>Rhizocola</taxon>
    </lineage>
</organism>
<dbReference type="InterPro" id="IPR010126">
    <property type="entry name" value="Esterase_phb"/>
</dbReference>
<evidence type="ECO:0000313" key="4">
    <source>
        <dbReference type="Proteomes" id="UP000612899"/>
    </source>
</evidence>
<proteinExistence type="predicted"/>
<accession>A0A8J3QFG2</accession>
<dbReference type="PANTHER" id="PTHR43037:SF1">
    <property type="entry name" value="BLL1128 PROTEIN"/>
    <property type="match status" value="1"/>
</dbReference>
<dbReference type="SUPFAM" id="SSF53474">
    <property type="entry name" value="alpha/beta-Hydrolases"/>
    <property type="match status" value="1"/>
</dbReference>
<dbReference type="PANTHER" id="PTHR43037">
    <property type="entry name" value="UNNAMED PRODUCT-RELATED"/>
    <property type="match status" value="1"/>
</dbReference>
<evidence type="ECO:0000256" key="2">
    <source>
        <dbReference type="ARBA" id="ARBA00022801"/>
    </source>
</evidence>